<comment type="subcellular location">
    <subcellularLocation>
        <location evidence="2">Nucleus</location>
    </subcellularLocation>
</comment>
<evidence type="ECO:0000256" key="3">
    <source>
        <dbReference type="ARBA" id="ARBA00012039"/>
    </source>
</evidence>
<dbReference type="PROSITE" id="PS51476">
    <property type="entry name" value="PROTEASOME_BETA_2"/>
    <property type="match status" value="1"/>
</dbReference>
<dbReference type="PANTHER" id="PTHR32194">
    <property type="entry name" value="METALLOPROTEASE TLDD"/>
    <property type="match status" value="1"/>
</dbReference>
<dbReference type="VEuPathDB" id="MicrosporidiaDB:CWI37_0011p0100"/>
<dbReference type="CDD" id="cd03761">
    <property type="entry name" value="proteasome_beta_type_5"/>
    <property type="match status" value="1"/>
</dbReference>
<keyword evidence="5" id="KW-0645">Protease</keyword>
<protein>
    <recommendedName>
        <fullName evidence="3">proteasome endopeptidase complex</fullName>
        <ecNumber evidence="3">3.4.25.1</ecNumber>
    </recommendedName>
</protein>
<dbReference type="PROSITE" id="PS00854">
    <property type="entry name" value="PROTEASOME_BETA_1"/>
    <property type="match status" value="1"/>
</dbReference>
<dbReference type="GO" id="GO:0004298">
    <property type="term" value="F:threonine-type endopeptidase activity"/>
    <property type="evidence" value="ECO:0007669"/>
    <property type="project" value="UniProtKB-KW"/>
</dbReference>
<dbReference type="InterPro" id="IPR029055">
    <property type="entry name" value="Ntn_hydrolases_N"/>
</dbReference>
<keyword evidence="9" id="KW-0865">Zymogen</keyword>
<keyword evidence="8 11" id="KW-0647">Proteasome</keyword>
<dbReference type="Gene3D" id="3.60.20.10">
    <property type="entry name" value="Glutamine Phosphoribosylpyrophosphate, subunit 1, domain 1"/>
    <property type="match status" value="1"/>
</dbReference>
<dbReference type="InterPro" id="IPR016050">
    <property type="entry name" value="Proteasome_bsu_CS"/>
</dbReference>
<evidence type="ECO:0000256" key="5">
    <source>
        <dbReference type="ARBA" id="ARBA00022670"/>
    </source>
</evidence>
<accession>A0A4Q9LCB8</accession>
<dbReference type="PRINTS" id="PR00141">
    <property type="entry name" value="PROTEASOME"/>
</dbReference>
<dbReference type="EMBL" id="PITJ01000011">
    <property type="protein sequence ID" value="TBU05458.1"/>
    <property type="molecule type" value="Genomic_DNA"/>
</dbReference>
<feature type="active site" description="Nucleophile" evidence="10">
    <location>
        <position position="32"/>
    </location>
</feature>
<gene>
    <name evidence="11" type="ORF">CWI37_0011p0100</name>
</gene>
<name>A0A4Q9LCB8_9MICR</name>
<dbReference type="InterPro" id="IPR000243">
    <property type="entry name" value="Pept_T1A_subB"/>
</dbReference>
<dbReference type="GO" id="GO:0005634">
    <property type="term" value="C:nucleus"/>
    <property type="evidence" value="ECO:0007669"/>
    <property type="project" value="UniProtKB-SubCell"/>
</dbReference>
<dbReference type="GO" id="GO:0019774">
    <property type="term" value="C:proteasome core complex, beta-subunit complex"/>
    <property type="evidence" value="ECO:0007669"/>
    <property type="project" value="UniProtKB-ARBA"/>
</dbReference>
<evidence type="ECO:0000256" key="9">
    <source>
        <dbReference type="ARBA" id="ARBA00023145"/>
    </source>
</evidence>
<evidence type="ECO:0000256" key="2">
    <source>
        <dbReference type="ARBA" id="ARBA00004123"/>
    </source>
</evidence>
<dbReference type="InterPro" id="IPR001353">
    <property type="entry name" value="Proteasome_sua/b"/>
</dbReference>
<dbReference type="SUPFAM" id="SSF56235">
    <property type="entry name" value="N-terminal nucleophile aminohydrolases (Ntn hydrolases)"/>
    <property type="match status" value="1"/>
</dbReference>
<keyword evidence="4" id="KW-0963">Cytoplasm</keyword>
<dbReference type="GO" id="GO:0051603">
    <property type="term" value="P:proteolysis involved in protein catabolic process"/>
    <property type="evidence" value="ECO:0007669"/>
    <property type="project" value="InterPro"/>
</dbReference>
<keyword evidence="6" id="KW-0888">Threonine protease</keyword>
<evidence type="ECO:0000256" key="1">
    <source>
        <dbReference type="ARBA" id="ARBA00001198"/>
    </source>
</evidence>
<evidence type="ECO:0000313" key="12">
    <source>
        <dbReference type="Proteomes" id="UP000292362"/>
    </source>
</evidence>
<evidence type="ECO:0000256" key="8">
    <source>
        <dbReference type="ARBA" id="ARBA00022942"/>
    </source>
</evidence>
<dbReference type="InterPro" id="IPR023333">
    <property type="entry name" value="Proteasome_suB-type"/>
</dbReference>
<dbReference type="AlphaFoldDB" id="A0A4Q9LCB8"/>
<comment type="catalytic activity">
    <reaction evidence="1">
        <text>Cleavage of peptide bonds with very broad specificity.</text>
        <dbReference type="EC" id="3.4.25.1"/>
    </reaction>
</comment>
<dbReference type="PANTHER" id="PTHR32194:SF3">
    <property type="entry name" value="PROTEASOME SUBUNIT BETA"/>
    <property type="match status" value="1"/>
</dbReference>
<evidence type="ECO:0000256" key="7">
    <source>
        <dbReference type="ARBA" id="ARBA00022801"/>
    </source>
</evidence>
<dbReference type="Pfam" id="PF00227">
    <property type="entry name" value="Proteasome"/>
    <property type="match status" value="1"/>
</dbReference>
<dbReference type="EC" id="3.4.25.1" evidence="3"/>
<dbReference type="Proteomes" id="UP000292362">
    <property type="component" value="Unassembled WGS sequence"/>
</dbReference>
<comment type="caution">
    <text evidence="11">The sequence shown here is derived from an EMBL/GenBank/DDBJ whole genome shotgun (WGS) entry which is preliminary data.</text>
</comment>
<proteinExistence type="predicted"/>
<evidence type="ECO:0000256" key="4">
    <source>
        <dbReference type="ARBA" id="ARBA00022490"/>
    </source>
</evidence>
<dbReference type="GO" id="GO:0005737">
    <property type="term" value="C:cytoplasm"/>
    <property type="evidence" value="ECO:0007669"/>
    <property type="project" value="TreeGrafter"/>
</dbReference>
<evidence type="ECO:0000313" key="11">
    <source>
        <dbReference type="EMBL" id="TBU05458.1"/>
    </source>
</evidence>
<organism evidence="11 12">
    <name type="scientific">Hamiltosporidium tvaerminnensis</name>
    <dbReference type="NCBI Taxonomy" id="1176355"/>
    <lineage>
        <taxon>Eukaryota</taxon>
        <taxon>Fungi</taxon>
        <taxon>Fungi incertae sedis</taxon>
        <taxon>Microsporidia</taxon>
        <taxon>Dubosqiidae</taxon>
        <taxon>Hamiltosporidium</taxon>
    </lineage>
</organism>
<evidence type="ECO:0000256" key="6">
    <source>
        <dbReference type="ARBA" id="ARBA00022698"/>
    </source>
</evidence>
<sequence length="392" mass="44185">MEDSVFKSVKEIELTKIDSDIIKNTIKPFYGTTTLAFIFSGGMVIAVDSRATSGPYIASQTVNKVIEVNKYLLGTMAGGAADCFYWEKLMGIEAKRYELHNGRRITARAASMYLSNSIYPYRRYGLSMGTMICGWDKNGPGLYYVDNDGRRLEGKLFSVGSGSTIAHGILNSEYKFDMSKDEALSLGKRAIFHAGHRDAFSGGVVNLYFMDCNGWEKIGSYDISQLYDEIMMHKFLEKNLKKIFIVLRYAKNASATLGLSGKSKEILTRRSAILKVENTNKTHLPLIKGIIKVKYKLEESVTKRNLEEAQLAKLHHEIEKRKLDSKCIKNQHPITARKYKKVGVNQINSKNIISLSLDGLTTVKEPTININKKSDLEEDNEVVKMAEKMIQR</sequence>
<reference evidence="11 12" key="1">
    <citation type="submission" date="2017-12" db="EMBL/GenBank/DDBJ databases">
        <authorList>
            <person name="Pombert J.-F."/>
            <person name="Haag K.L."/>
            <person name="Ebert D."/>
        </authorList>
    </citation>
    <scope>NUCLEOTIDE SEQUENCE [LARGE SCALE GENOMIC DNA]</scope>
    <source>
        <strain evidence="11">FI-OER-3-3</strain>
    </source>
</reference>
<keyword evidence="7" id="KW-0378">Hydrolase</keyword>
<evidence type="ECO:0000256" key="10">
    <source>
        <dbReference type="PIRSR" id="PIRSR600243-1"/>
    </source>
</evidence>